<keyword evidence="4" id="KW-1185">Reference proteome</keyword>
<evidence type="ECO:0000256" key="1">
    <source>
        <dbReference type="SAM" id="MobiDB-lite"/>
    </source>
</evidence>
<dbReference type="Proteomes" id="UP000192257">
    <property type="component" value="Unassembled WGS sequence"/>
</dbReference>
<dbReference type="RefSeq" id="XP_028878344.1">
    <property type="nucleotide sequence ID" value="XM_029030433.1"/>
</dbReference>
<evidence type="ECO:0008006" key="5">
    <source>
        <dbReference type="Google" id="ProtNLM"/>
    </source>
</evidence>
<name>A0A1X0NID2_9TRYP</name>
<dbReference type="GeneID" id="39990213"/>
<feature type="region of interest" description="Disordered" evidence="1">
    <location>
        <begin position="105"/>
        <end position="281"/>
    </location>
</feature>
<proteinExistence type="predicted"/>
<accession>A0A1X0NID2</accession>
<reference evidence="3 4" key="1">
    <citation type="submission" date="2017-03" db="EMBL/GenBank/DDBJ databases">
        <title>An alternative strategy for trypanosome survival in the mammalian bloodstream revealed through genome and transcriptome analysis of the ubiquitous bovine parasite Trypanosoma (Megatrypanum) theileri.</title>
        <authorList>
            <person name="Kelly S."/>
            <person name="Ivens A."/>
            <person name="Mott A."/>
            <person name="O'Neill E."/>
            <person name="Emms D."/>
            <person name="Macleod O."/>
            <person name="Voorheis P."/>
            <person name="Matthews J."/>
            <person name="Matthews K."/>
            <person name="Carrington M."/>
        </authorList>
    </citation>
    <scope>NUCLEOTIDE SEQUENCE [LARGE SCALE GENOMIC DNA]</scope>
    <source>
        <strain evidence="3">Edinburgh</strain>
    </source>
</reference>
<feature type="chain" id="PRO_5012891114" description="Mucin-associated surface protein (MASP)" evidence="2">
    <location>
        <begin position="26"/>
        <end position="309"/>
    </location>
</feature>
<feature type="signal peptide" evidence="2">
    <location>
        <begin position="1"/>
        <end position="25"/>
    </location>
</feature>
<feature type="compositionally biased region" description="Basic and acidic residues" evidence="1">
    <location>
        <begin position="126"/>
        <end position="143"/>
    </location>
</feature>
<keyword evidence="2" id="KW-0732">Signal</keyword>
<dbReference type="EMBL" id="NBCO01000047">
    <property type="protein sequence ID" value="ORC84278.1"/>
    <property type="molecule type" value="Genomic_DNA"/>
</dbReference>
<evidence type="ECO:0000313" key="4">
    <source>
        <dbReference type="Proteomes" id="UP000192257"/>
    </source>
</evidence>
<feature type="compositionally biased region" description="Low complexity" evidence="1">
    <location>
        <begin position="160"/>
        <end position="174"/>
    </location>
</feature>
<sequence length="309" mass="32580">MMMMKHRVMCVLAVVLCCTCGYTMAGGGQSNTEKNYDIYASSWEGFPGKDPKPENAEIRNSVGIREGEAQLHEQRHESLGGQSSGLEEVKDHQTVHEVADMITISSNHDSDGHQNSLSPDSTLELPKPKEAPQIHVTAEKEESAPVSAPAIGKALPSGASETHTTTSTTTASTTPRDVDSTQTNLPAESAKPTDNSNVNDSITAQQPSPAAESTLSSDGNSRNELTAAPGTSPTTDSQENGNADSLNTTNINSEAPTTTPSPLTDPPISKIAPTMQKPANVDSSVSPVWMRTAAPLLIVAVLLFSVTVY</sequence>
<dbReference type="AlphaFoldDB" id="A0A1X0NID2"/>
<evidence type="ECO:0000313" key="3">
    <source>
        <dbReference type="EMBL" id="ORC84278.1"/>
    </source>
</evidence>
<organism evidence="3 4">
    <name type="scientific">Trypanosoma theileri</name>
    <dbReference type="NCBI Taxonomy" id="67003"/>
    <lineage>
        <taxon>Eukaryota</taxon>
        <taxon>Discoba</taxon>
        <taxon>Euglenozoa</taxon>
        <taxon>Kinetoplastea</taxon>
        <taxon>Metakinetoplastina</taxon>
        <taxon>Trypanosomatida</taxon>
        <taxon>Trypanosomatidae</taxon>
        <taxon>Trypanosoma</taxon>
    </lineage>
</organism>
<feature type="compositionally biased region" description="Polar residues" evidence="1">
    <location>
        <begin position="180"/>
        <end position="255"/>
    </location>
</feature>
<dbReference type="VEuPathDB" id="TriTrypDB:TM35_000471730"/>
<comment type="caution">
    <text evidence="3">The sequence shown here is derived from an EMBL/GenBank/DDBJ whole genome shotgun (WGS) entry which is preliminary data.</text>
</comment>
<protein>
    <recommendedName>
        <fullName evidence="5">Mucin-associated surface protein (MASP)</fullName>
    </recommendedName>
</protein>
<gene>
    <name evidence="3" type="ORF">TM35_000471730</name>
</gene>
<evidence type="ECO:0000256" key="2">
    <source>
        <dbReference type="SAM" id="SignalP"/>
    </source>
</evidence>
<feature type="compositionally biased region" description="Polar residues" evidence="1">
    <location>
        <begin position="105"/>
        <end position="121"/>
    </location>
</feature>